<dbReference type="AlphaFoldDB" id="A0AAN6UG09"/>
<evidence type="ECO:0000259" key="2">
    <source>
        <dbReference type="Pfam" id="PF20684"/>
    </source>
</evidence>
<dbReference type="InterPro" id="IPR049326">
    <property type="entry name" value="Rhodopsin_dom_fungi"/>
</dbReference>
<evidence type="ECO:0000313" key="4">
    <source>
        <dbReference type="Proteomes" id="UP001304895"/>
    </source>
</evidence>
<dbReference type="EMBL" id="MU853420">
    <property type="protein sequence ID" value="KAK4132025.1"/>
    <property type="molecule type" value="Genomic_DNA"/>
</dbReference>
<feature type="domain" description="Rhodopsin" evidence="2">
    <location>
        <begin position="2"/>
        <end position="81"/>
    </location>
</feature>
<keyword evidence="1" id="KW-1133">Transmembrane helix</keyword>
<accession>A0AAN6UG09</accession>
<proteinExistence type="predicted"/>
<gene>
    <name evidence="3" type="ORF">BT67DRAFT_444142</name>
</gene>
<reference evidence="3" key="1">
    <citation type="journal article" date="2023" name="Mol. Phylogenet. Evol.">
        <title>Genome-scale phylogeny and comparative genomics of the fungal order Sordariales.</title>
        <authorList>
            <person name="Hensen N."/>
            <person name="Bonometti L."/>
            <person name="Westerberg I."/>
            <person name="Brannstrom I.O."/>
            <person name="Guillou S."/>
            <person name="Cros-Aarteil S."/>
            <person name="Calhoun S."/>
            <person name="Haridas S."/>
            <person name="Kuo A."/>
            <person name="Mondo S."/>
            <person name="Pangilinan J."/>
            <person name="Riley R."/>
            <person name="LaButti K."/>
            <person name="Andreopoulos B."/>
            <person name="Lipzen A."/>
            <person name="Chen C."/>
            <person name="Yan M."/>
            <person name="Daum C."/>
            <person name="Ng V."/>
            <person name="Clum A."/>
            <person name="Steindorff A."/>
            <person name="Ohm R.A."/>
            <person name="Martin F."/>
            <person name="Silar P."/>
            <person name="Natvig D.O."/>
            <person name="Lalanne C."/>
            <person name="Gautier V."/>
            <person name="Ament-Velasquez S.L."/>
            <person name="Kruys A."/>
            <person name="Hutchinson M.I."/>
            <person name="Powell A.J."/>
            <person name="Barry K."/>
            <person name="Miller A.N."/>
            <person name="Grigoriev I.V."/>
            <person name="Debuchy R."/>
            <person name="Gladieux P."/>
            <person name="Hiltunen Thoren M."/>
            <person name="Johannesson H."/>
        </authorList>
    </citation>
    <scope>NUCLEOTIDE SEQUENCE</scope>
    <source>
        <strain evidence="3">CBS 123565</strain>
    </source>
</reference>
<keyword evidence="1" id="KW-0472">Membrane</keyword>
<organism evidence="3 4">
    <name type="scientific">Trichocladium antarcticum</name>
    <dbReference type="NCBI Taxonomy" id="1450529"/>
    <lineage>
        <taxon>Eukaryota</taxon>
        <taxon>Fungi</taxon>
        <taxon>Dikarya</taxon>
        <taxon>Ascomycota</taxon>
        <taxon>Pezizomycotina</taxon>
        <taxon>Sordariomycetes</taxon>
        <taxon>Sordariomycetidae</taxon>
        <taxon>Sordariales</taxon>
        <taxon>Chaetomiaceae</taxon>
        <taxon>Trichocladium</taxon>
    </lineage>
</organism>
<dbReference type="Proteomes" id="UP001304895">
    <property type="component" value="Unassembled WGS sequence"/>
</dbReference>
<reference evidence="3" key="2">
    <citation type="submission" date="2023-05" db="EMBL/GenBank/DDBJ databases">
        <authorList>
            <consortium name="Lawrence Berkeley National Laboratory"/>
            <person name="Steindorff A."/>
            <person name="Hensen N."/>
            <person name="Bonometti L."/>
            <person name="Westerberg I."/>
            <person name="Brannstrom I.O."/>
            <person name="Guillou S."/>
            <person name="Cros-Aarteil S."/>
            <person name="Calhoun S."/>
            <person name="Haridas S."/>
            <person name="Kuo A."/>
            <person name="Mondo S."/>
            <person name="Pangilinan J."/>
            <person name="Riley R."/>
            <person name="Labutti K."/>
            <person name="Andreopoulos B."/>
            <person name="Lipzen A."/>
            <person name="Chen C."/>
            <person name="Yanf M."/>
            <person name="Daum C."/>
            <person name="Ng V."/>
            <person name="Clum A."/>
            <person name="Ohm R."/>
            <person name="Martin F."/>
            <person name="Silar P."/>
            <person name="Natvig D."/>
            <person name="Lalanne C."/>
            <person name="Gautier V."/>
            <person name="Ament-Velasquez S.L."/>
            <person name="Kruys A."/>
            <person name="Hutchinson M.I."/>
            <person name="Powell A.J."/>
            <person name="Barry K."/>
            <person name="Miller A.N."/>
            <person name="Grigoriev I.V."/>
            <person name="Debuchy R."/>
            <person name="Gladieux P."/>
            <person name="Thoren M.H."/>
            <person name="Johannesson H."/>
        </authorList>
    </citation>
    <scope>NUCLEOTIDE SEQUENCE</scope>
    <source>
        <strain evidence="3">CBS 123565</strain>
    </source>
</reference>
<feature type="transmembrane region" description="Helical" evidence="1">
    <location>
        <begin position="50"/>
        <end position="77"/>
    </location>
</feature>
<protein>
    <recommendedName>
        <fullName evidence="2">Rhodopsin domain-containing protein</fullName>
    </recommendedName>
</protein>
<keyword evidence="4" id="KW-1185">Reference proteome</keyword>
<name>A0AAN6UG09_9PEZI</name>
<comment type="caution">
    <text evidence="3">The sequence shown here is derived from an EMBL/GenBank/DDBJ whole genome shotgun (WGS) entry which is preliminary data.</text>
</comment>
<evidence type="ECO:0000256" key="1">
    <source>
        <dbReference type="SAM" id="Phobius"/>
    </source>
</evidence>
<dbReference type="Pfam" id="PF20684">
    <property type="entry name" value="Fung_rhodopsin"/>
    <property type="match status" value="1"/>
</dbReference>
<sequence>MGLGLNDWLMLACLPLLWGHVILAVIAVRSGLDKHMAANLLSNPEGINNVLLYLFIGVLIYLTLIALVKASILAMYCRIFRLLKMGR</sequence>
<evidence type="ECO:0000313" key="3">
    <source>
        <dbReference type="EMBL" id="KAK4132025.1"/>
    </source>
</evidence>
<feature type="transmembrane region" description="Helical" evidence="1">
    <location>
        <begin position="7"/>
        <end position="30"/>
    </location>
</feature>
<keyword evidence="1" id="KW-0812">Transmembrane</keyword>